<dbReference type="Gene3D" id="3.40.1030.10">
    <property type="entry name" value="Nucleoside phosphorylase/phosphoribosyltransferase catalytic domain"/>
    <property type="match status" value="2"/>
</dbReference>
<dbReference type="PANTHER" id="PTHR10515">
    <property type="entry name" value="THYMIDINE PHOSPHORYLASE"/>
    <property type="match status" value="1"/>
</dbReference>
<feature type="region of interest" description="Disordered" evidence="3">
    <location>
        <begin position="626"/>
        <end position="653"/>
    </location>
</feature>
<dbReference type="Ensembl" id="ENSACCT00020006623.1">
    <property type="protein sequence ID" value="ENSACCP00020006356.1"/>
    <property type="gene ID" value="ENSACCG00020004344.1"/>
</dbReference>
<dbReference type="GO" id="GO:0006213">
    <property type="term" value="P:pyrimidine nucleoside metabolic process"/>
    <property type="evidence" value="ECO:0007669"/>
    <property type="project" value="InterPro"/>
</dbReference>
<dbReference type="GO" id="GO:0006206">
    <property type="term" value="P:pyrimidine nucleobase metabolic process"/>
    <property type="evidence" value="ECO:0007669"/>
    <property type="project" value="InterPro"/>
</dbReference>
<feature type="region of interest" description="Disordered" evidence="3">
    <location>
        <begin position="684"/>
        <end position="837"/>
    </location>
</feature>
<feature type="region of interest" description="Disordered" evidence="3">
    <location>
        <begin position="193"/>
        <end position="403"/>
    </location>
</feature>
<dbReference type="InterPro" id="IPR017872">
    <property type="entry name" value="Pyrmidine_PPase_CS"/>
</dbReference>
<keyword evidence="2" id="KW-0808">Transferase</keyword>
<dbReference type="InterPro" id="IPR017459">
    <property type="entry name" value="Glycosyl_Trfase_fam3_N_dom"/>
</dbReference>
<reference evidence="5" key="2">
    <citation type="submission" date="2025-09" db="UniProtKB">
        <authorList>
            <consortium name="Ensembl"/>
        </authorList>
    </citation>
    <scope>IDENTIFICATION</scope>
</reference>
<feature type="compositionally biased region" description="Gly residues" evidence="3">
    <location>
        <begin position="357"/>
        <end position="368"/>
    </location>
</feature>
<keyword evidence="6" id="KW-1185">Reference proteome</keyword>
<dbReference type="Gene3D" id="1.20.970.10">
    <property type="entry name" value="Transferase, Pyrimidine Nucleoside Phosphorylase, Chain C"/>
    <property type="match status" value="1"/>
</dbReference>
<feature type="compositionally biased region" description="Low complexity" evidence="3">
    <location>
        <begin position="313"/>
        <end position="322"/>
    </location>
</feature>
<dbReference type="PANTHER" id="PTHR10515:SF0">
    <property type="entry name" value="THYMIDINE PHOSPHORYLASE"/>
    <property type="match status" value="1"/>
</dbReference>
<dbReference type="Pfam" id="PF00591">
    <property type="entry name" value="Glycos_transf_3"/>
    <property type="match status" value="1"/>
</dbReference>
<name>A0A663E2W9_AQUCH</name>
<organism evidence="5 6">
    <name type="scientific">Aquila chrysaetos chrysaetos</name>
    <dbReference type="NCBI Taxonomy" id="223781"/>
    <lineage>
        <taxon>Eukaryota</taxon>
        <taxon>Metazoa</taxon>
        <taxon>Chordata</taxon>
        <taxon>Craniata</taxon>
        <taxon>Vertebrata</taxon>
        <taxon>Euteleostomi</taxon>
        <taxon>Archelosauria</taxon>
        <taxon>Archosauria</taxon>
        <taxon>Dinosauria</taxon>
        <taxon>Saurischia</taxon>
        <taxon>Theropoda</taxon>
        <taxon>Coelurosauria</taxon>
        <taxon>Aves</taxon>
        <taxon>Neognathae</taxon>
        <taxon>Neoaves</taxon>
        <taxon>Telluraves</taxon>
        <taxon>Accipitrimorphae</taxon>
        <taxon>Accipitriformes</taxon>
        <taxon>Accipitridae</taxon>
        <taxon>Accipitrinae</taxon>
        <taxon>Aquila</taxon>
    </lineage>
</organism>
<protein>
    <submittedName>
        <fullName evidence="5">Thymidine phosphorylase</fullName>
    </submittedName>
</protein>
<dbReference type="Gene3D" id="3.90.1170.30">
    <property type="entry name" value="Pyrimidine nucleoside phosphorylase-like, C-terminal domain"/>
    <property type="match status" value="1"/>
</dbReference>
<feature type="compositionally biased region" description="Pro residues" evidence="3">
    <location>
        <begin position="684"/>
        <end position="700"/>
    </location>
</feature>
<evidence type="ECO:0000259" key="4">
    <source>
        <dbReference type="SMART" id="SM00941"/>
    </source>
</evidence>
<dbReference type="InterPro" id="IPR000312">
    <property type="entry name" value="Glycosyl_Trfase_fam3"/>
</dbReference>
<feature type="compositionally biased region" description="Basic and acidic residues" evidence="3">
    <location>
        <begin position="761"/>
        <end position="771"/>
    </location>
</feature>
<feature type="compositionally biased region" description="Low complexity" evidence="3">
    <location>
        <begin position="792"/>
        <end position="805"/>
    </location>
</feature>
<dbReference type="InterPro" id="IPR036320">
    <property type="entry name" value="Glycosyl_Trfase_fam3_N_dom_sf"/>
</dbReference>
<dbReference type="GeneTree" id="ENSGT00390000009250"/>
<dbReference type="InterPro" id="IPR013102">
    <property type="entry name" value="PYNP_C"/>
</dbReference>
<dbReference type="NCBIfam" id="NF004490">
    <property type="entry name" value="PRK05820.1"/>
    <property type="match status" value="1"/>
</dbReference>
<dbReference type="InterPro" id="IPR036566">
    <property type="entry name" value="PYNP-like_C_sf"/>
</dbReference>
<dbReference type="InterPro" id="IPR035902">
    <property type="entry name" value="Nuc_phospho_transferase"/>
</dbReference>
<accession>A0A663E2W9</accession>
<dbReference type="Proteomes" id="UP000472275">
    <property type="component" value="Chromosome 5"/>
</dbReference>
<sequence length="837" mass="84830">MAAQASLPVLIGKKRDGERLEEEEIQSFVRGVTDGTAQQGQIGAMLMAIRLRGMDAAETLSLTRAMAASGRALAWPPAWRGLLVDKHSTGGVGDKVSLALAPALAACGCKVPMISGRGLGHTGGTLDKLEAIPGFRVSQSPEQMQSILERVGCCIVGQSEELAPADRVLYGLRDVTATVDSLPLITGMGYGGGGGGPGSGTPAPGTAREGVRGGMKAAGSQRGYPGASLHPEQEGSGAAVGAGAGRQVWERGPVPHTGERPGVGPEPGEPPAPRRREPGTVGAGAEPTARPALPAGGGGRAAGHPHGGRAEPHGPAAGPPRGQLAGGAGSPGVPGGGGVPPTCGSWSPPWVSHGDGGRGGGGPGGHGPGSAHTSPPPCTPRPQPRGPPQPRPDPPPSPRGPFLCPMCRPPPGLRVCPPPPAAALSLPTHPRVPSHVPVPLTCLPAPSPSPYPPTHTPWVPPHLPPRAGASPHTLPPTAPRGRWGGGGEAGVPTGRGPSPRPAGGLLLWQCGLAGAAERGRERLGRALDDGSALRTFEAMLGAQGVPPATARRLCTGTPPQRCQVLGQASVREELPAPRGGWVQQVEALPLAHVLHDLGAGRARAGDPINPRVGAELLVAVGQRLREGNRGWGGGLPGPLPRDPPAHGRPCPQASPGCGCTTTGSWARGGAGPCRPPCAWPRGRPPPLRPDWPRSSCPPDPRAPRQRQGPRGPPRPAGTGGEAALLPAPARSRPRRAGVTWSRPHRPAPSPRSRSRRARRRPLAEARRDAQARMRPARPAPFACVRPAHPLPGASASGSSGAARSVGGTGAGVRGQSGCCSTSASPTAPTSAPRSWRS</sequence>
<feature type="region of interest" description="Disordered" evidence="3">
    <location>
        <begin position="467"/>
        <end position="497"/>
    </location>
</feature>
<gene>
    <name evidence="5" type="primary">TYMP</name>
</gene>
<dbReference type="InterPro" id="IPR000053">
    <property type="entry name" value="Thymidine/pyrmidine_PPase"/>
</dbReference>
<dbReference type="SUPFAM" id="SSF47648">
    <property type="entry name" value="Nucleoside phosphorylase/phosphoribosyltransferase N-terminal domain"/>
    <property type="match status" value="1"/>
</dbReference>
<dbReference type="SUPFAM" id="SSF54680">
    <property type="entry name" value="Pyrimidine nucleoside phosphorylase C-terminal domain"/>
    <property type="match status" value="1"/>
</dbReference>
<feature type="compositionally biased region" description="Pro residues" evidence="3">
    <location>
        <begin position="374"/>
        <end position="399"/>
    </location>
</feature>
<dbReference type="InParanoid" id="A0A663E2W9"/>
<feature type="compositionally biased region" description="Gly residues" evidence="3">
    <location>
        <begin position="324"/>
        <end position="339"/>
    </location>
</feature>
<evidence type="ECO:0000313" key="5">
    <source>
        <dbReference type="Ensembl" id="ENSACCP00020006356.1"/>
    </source>
</evidence>
<feature type="domain" description="Pyrimidine nucleoside phosphorylase C-terminal" evidence="4">
    <location>
        <begin position="581"/>
        <end position="647"/>
    </location>
</feature>
<feature type="compositionally biased region" description="Low complexity" evidence="3">
    <location>
        <begin position="815"/>
        <end position="837"/>
    </location>
</feature>
<dbReference type="AlphaFoldDB" id="A0A663E2W9"/>
<reference evidence="5" key="1">
    <citation type="submission" date="2025-08" db="UniProtKB">
        <authorList>
            <consortium name="Ensembl"/>
        </authorList>
    </citation>
    <scope>IDENTIFICATION</scope>
</reference>
<dbReference type="SMART" id="SM00941">
    <property type="entry name" value="PYNP_C"/>
    <property type="match status" value="1"/>
</dbReference>
<dbReference type="PROSITE" id="PS00647">
    <property type="entry name" value="THYMID_PHOSPHORYLASE"/>
    <property type="match status" value="1"/>
</dbReference>
<evidence type="ECO:0000256" key="1">
    <source>
        <dbReference type="ARBA" id="ARBA00022676"/>
    </source>
</evidence>
<dbReference type="Pfam" id="PF02885">
    <property type="entry name" value="Glycos_trans_3N"/>
    <property type="match status" value="1"/>
</dbReference>
<evidence type="ECO:0000256" key="3">
    <source>
        <dbReference type="SAM" id="MobiDB-lite"/>
    </source>
</evidence>
<dbReference type="Pfam" id="PF07831">
    <property type="entry name" value="PYNP_C"/>
    <property type="match status" value="1"/>
</dbReference>
<dbReference type="GO" id="GO:0005829">
    <property type="term" value="C:cytosol"/>
    <property type="evidence" value="ECO:0007669"/>
    <property type="project" value="TreeGrafter"/>
</dbReference>
<dbReference type="SUPFAM" id="SSF52418">
    <property type="entry name" value="Nucleoside phosphorylase/phosphoribosyltransferase catalytic domain"/>
    <property type="match status" value="2"/>
</dbReference>
<proteinExistence type="predicted"/>
<evidence type="ECO:0000256" key="2">
    <source>
        <dbReference type="ARBA" id="ARBA00022679"/>
    </source>
</evidence>
<evidence type="ECO:0000313" key="6">
    <source>
        <dbReference type="Proteomes" id="UP000472275"/>
    </source>
</evidence>
<keyword evidence="1" id="KW-0328">Glycosyltransferase</keyword>
<dbReference type="GO" id="GO:0016763">
    <property type="term" value="F:pentosyltransferase activity"/>
    <property type="evidence" value="ECO:0007669"/>
    <property type="project" value="InterPro"/>
</dbReference>
<dbReference type="GO" id="GO:0004645">
    <property type="term" value="F:1,4-alpha-oligoglucan phosphorylase activity"/>
    <property type="evidence" value="ECO:0007669"/>
    <property type="project" value="InterPro"/>
</dbReference>